<accession>A0A3B0SAR0</accession>
<dbReference type="PROSITE" id="PS00101">
    <property type="entry name" value="HEXAPEP_TRANSFERASES"/>
    <property type="match status" value="1"/>
</dbReference>
<evidence type="ECO:0000256" key="1">
    <source>
        <dbReference type="ARBA" id="ARBA00022679"/>
    </source>
</evidence>
<dbReference type="InterPro" id="IPR001451">
    <property type="entry name" value="Hexapep"/>
</dbReference>
<name>A0A3B0SAR0_9ZZZZ</name>
<protein>
    <submittedName>
        <fullName evidence="2">Acetyltransferase (Isoleucine patch superfamily)</fullName>
    </submittedName>
</protein>
<proteinExistence type="predicted"/>
<dbReference type="EMBL" id="UOEE01000318">
    <property type="protein sequence ID" value="VAW01360.1"/>
    <property type="molecule type" value="Genomic_DNA"/>
</dbReference>
<dbReference type="GO" id="GO:0016740">
    <property type="term" value="F:transferase activity"/>
    <property type="evidence" value="ECO:0007669"/>
    <property type="project" value="UniProtKB-KW"/>
</dbReference>
<dbReference type="AlphaFoldDB" id="A0A3B0SAR0"/>
<sequence>MQLCFCFATDSRLCWCQPKEPEQNVRRDTRPKWLFDLMIRFRDGWAKRFVFPHFDAIGPDAKFIGPRHIQVFGAGITAGRALHVIASKDAPVRLTVWAAAGKSGQIKLGDCVLITGGVRLLASQRITVGDGCMFAAGAVISDCDWHGIYDRTEIDQDAKPVTLADNVWIGTNAFVGKGVNIGKNSIVGAGAIVTKDVPANVVVAGNPAKIVKKLDPDGPFRTRMDMLDDPAALERFMDAAYAKMLAGNSLLDWLRAQVSPTRKD</sequence>
<dbReference type="Gene3D" id="2.160.10.10">
    <property type="entry name" value="Hexapeptide repeat proteins"/>
    <property type="match status" value="1"/>
</dbReference>
<dbReference type="PANTHER" id="PTHR23416">
    <property type="entry name" value="SIALIC ACID SYNTHASE-RELATED"/>
    <property type="match status" value="1"/>
</dbReference>
<reference evidence="2" key="1">
    <citation type="submission" date="2018-06" db="EMBL/GenBank/DDBJ databases">
        <authorList>
            <person name="Zhirakovskaya E."/>
        </authorList>
    </citation>
    <scope>NUCLEOTIDE SEQUENCE</scope>
</reference>
<dbReference type="InterPro" id="IPR011004">
    <property type="entry name" value="Trimer_LpxA-like_sf"/>
</dbReference>
<gene>
    <name evidence="2" type="ORF">MNBD_ALPHA06-1622</name>
</gene>
<organism evidence="2">
    <name type="scientific">hydrothermal vent metagenome</name>
    <dbReference type="NCBI Taxonomy" id="652676"/>
    <lineage>
        <taxon>unclassified sequences</taxon>
        <taxon>metagenomes</taxon>
        <taxon>ecological metagenomes</taxon>
    </lineage>
</organism>
<evidence type="ECO:0000313" key="2">
    <source>
        <dbReference type="EMBL" id="VAW01360.1"/>
    </source>
</evidence>
<dbReference type="SUPFAM" id="SSF51161">
    <property type="entry name" value="Trimeric LpxA-like enzymes"/>
    <property type="match status" value="1"/>
</dbReference>
<dbReference type="InterPro" id="IPR051159">
    <property type="entry name" value="Hexapeptide_acetyltransf"/>
</dbReference>
<dbReference type="CDD" id="cd04647">
    <property type="entry name" value="LbH_MAT_like"/>
    <property type="match status" value="1"/>
</dbReference>
<dbReference type="InterPro" id="IPR018357">
    <property type="entry name" value="Hexapep_transf_CS"/>
</dbReference>
<dbReference type="Pfam" id="PF00132">
    <property type="entry name" value="Hexapep"/>
    <property type="match status" value="1"/>
</dbReference>
<keyword evidence="1 2" id="KW-0808">Transferase</keyword>